<feature type="domain" description="Neurotransmitter-gated ion-channel ligand-binding" evidence="10">
    <location>
        <begin position="86"/>
        <end position="175"/>
    </location>
</feature>
<dbReference type="AlphaFoldDB" id="A0A2T7PFR4"/>
<dbReference type="InterPro" id="IPR036734">
    <property type="entry name" value="Neur_chan_lig-bd_sf"/>
</dbReference>
<evidence type="ECO:0000313" key="12">
    <source>
        <dbReference type="Proteomes" id="UP000245119"/>
    </source>
</evidence>
<gene>
    <name evidence="11" type="ORF">C0Q70_07698</name>
</gene>
<keyword evidence="8" id="KW-0175">Coiled coil</keyword>
<evidence type="ECO:0000256" key="3">
    <source>
        <dbReference type="ARBA" id="ARBA00007321"/>
    </source>
</evidence>
<protein>
    <recommendedName>
        <fullName evidence="4">Centromere protein O</fullName>
    </recommendedName>
</protein>
<proteinExistence type="inferred from homology"/>
<dbReference type="SUPFAM" id="SSF63712">
    <property type="entry name" value="Nicotinic receptor ligand binding domain-like"/>
    <property type="match status" value="1"/>
</dbReference>
<keyword evidence="12" id="KW-1185">Reference proteome</keyword>
<accession>A0A2T7PFR4</accession>
<evidence type="ECO:0000256" key="2">
    <source>
        <dbReference type="ARBA" id="ARBA00004584"/>
    </source>
</evidence>
<evidence type="ECO:0000256" key="6">
    <source>
        <dbReference type="ARBA" id="ARBA00023242"/>
    </source>
</evidence>
<dbReference type="PANTHER" id="PTHR14582:SF1">
    <property type="entry name" value="CENTROMERE PROTEIN O"/>
    <property type="match status" value="1"/>
</dbReference>
<dbReference type="GO" id="GO:0005634">
    <property type="term" value="C:nucleus"/>
    <property type="evidence" value="ECO:0007669"/>
    <property type="project" value="UniProtKB-SubCell"/>
</dbReference>
<dbReference type="EMBL" id="PZQS01000004">
    <property type="protein sequence ID" value="PVD32265.1"/>
    <property type="molecule type" value="Genomic_DNA"/>
</dbReference>
<dbReference type="InterPro" id="IPR006202">
    <property type="entry name" value="Neur_chan_lig-bd"/>
</dbReference>
<feature type="coiled-coil region" evidence="8">
    <location>
        <begin position="311"/>
        <end position="389"/>
    </location>
</feature>
<dbReference type="GO" id="GO:0005230">
    <property type="term" value="F:extracellular ligand-gated monoatomic ion channel activity"/>
    <property type="evidence" value="ECO:0007669"/>
    <property type="project" value="InterPro"/>
</dbReference>
<feature type="compositionally biased region" description="Basic and acidic residues" evidence="9">
    <location>
        <begin position="10"/>
        <end position="48"/>
    </location>
</feature>
<evidence type="ECO:0000256" key="8">
    <source>
        <dbReference type="SAM" id="Coils"/>
    </source>
</evidence>
<sequence>MKGADVRQTFAREAERLNRQMKPEREREEMWVEERKGEVKSCSHDQTAHKHPFRNGWGGGGEGGVKKSCQARGTHDPEKFLEEAGQIYTTIFHKYNKRVRPPDDYPSKVKVNVQAVLIHIRQLDLLKQELESVLALNITWDDKRLAWYAYQVYNITEGVDQVWSPSIIYLNRQEVVTTVCRTNPKEATQTCAISLGFTSPHADEEFGNVTTFELSEEFSNHAWEVQPGETEVDNSRKINFVLFLEQLEPMADRPEDKNQTDAMDVVSNGNASKASSVLVVMATNCLVVTVFLCNLLGSLSALGSLQSAATAKQQSEKEVAIKQQIKQAQLQRIEELKKKREKLKELLQTAAAEADELHAVEENGSGSELRRAEAYCKKLREQLNVYKLTGVAITESDHVSKLLCFTTSFKGIYLESYHVKLQRLSSGHFKIAHHDLPAFIVFSKLPENLEVKDLQSFVQPVRELLAMYIIRREEVKQAETKFSSVLYVAEKSGPVDFLCFRLDIQPNLQAEITLKYADLCTATPTTVTVVPVKKGNLVHQKGLPDSVSLELQHVFSENRLTAAIGLALELLVAHFRNQTEASIT</sequence>
<evidence type="ECO:0000256" key="9">
    <source>
        <dbReference type="SAM" id="MobiDB-lite"/>
    </source>
</evidence>
<evidence type="ECO:0000256" key="4">
    <source>
        <dbReference type="ARBA" id="ARBA00016395"/>
    </source>
</evidence>
<keyword evidence="7" id="KW-0137">Centromere</keyword>
<reference evidence="11 12" key="1">
    <citation type="submission" date="2018-04" db="EMBL/GenBank/DDBJ databases">
        <title>The genome of golden apple snail Pomacea canaliculata provides insight into stress tolerance and invasive adaptation.</title>
        <authorList>
            <person name="Liu C."/>
            <person name="Liu B."/>
            <person name="Ren Y."/>
            <person name="Zhang Y."/>
            <person name="Wang H."/>
            <person name="Li S."/>
            <person name="Jiang F."/>
            <person name="Yin L."/>
            <person name="Zhang G."/>
            <person name="Qian W."/>
            <person name="Fan W."/>
        </authorList>
    </citation>
    <scope>NUCLEOTIDE SEQUENCE [LARGE SCALE GENOMIC DNA]</scope>
    <source>
        <strain evidence="11">SZHN2017</strain>
        <tissue evidence="11">Muscle</tissue>
    </source>
</reference>
<evidence type="ECO:0000259" key="10">
    <source>
        <dbReference type="Pfam" id="PF02931"/>
    </source>
</evidence>
<keyword evidence="5" id="KW-0158">Chromosome</keyword>
<evidence type="ECO:0000256" key="1">
    <source>
        <dbReference type="ARBA" id="ARBA00004123"/>
    </source>
</evidence>
<dbReference type="GO" id="GO:0031511">
    <property type="term" value="C:Mis6-Sim4 complex"/>
    <property type="evidence" value="ECO:0007669"/>
    <property type="project" value="TreeGrafter"/>
</dbReference>
<dbReference type="Pfam" id="PF02931">
    <property type="entry name" value="Neur_chan_LBD"/>
    <property type="match status" value="1"/>
</dbReference>
<dbReference type="Proteomes" id="UP000245119">
    <property type="component" value="Linkage Group LG4"/>
</dbReference>
<comment type="caution">
    <text evidence="11">The sequence shown here is derived from an EMBL/GenBank/DDBJ whole genome shotgun (WGS) entry which is preliminary data.</text>
</comment>
<organism evidence="11 12">
    <name type="scientific">Pomacea canaliculata</name>
    <name type="common">Golden apple snail</name>
    <dbReference type="NCBI Taxonomy" id="400727"/>
    <lineage>
        <taxon>Eukaryota</taxon>
        <taxon>Metazoa</taxon>
        <taxon>Spiralia</taxon>
        <taxon>Lophotrochozoa</taxon>
        <taxon>Mollusca</taxon>
        <taxon>Gastropoda</taxon>
        <taxon>Caenogastropoda</taxon>
        <taxon>Architaenioglossa</taxon>
        <taxon>Ampullarioidea</taxon>
        <taxon>Ampullariidae</taxon>
        <taxon>Pomacea</taxon>
    </lineage>
</organism>
<dbReference type="PANTHER" id="PTHR14582">
    <property type="entry name" value="INNER KINETOCHORE SUBUNIT MAL2"/>
    <property type="match status" value="1"/>
</dbReference>
<dbReference type="InterPro" id="IPR018464">
    <property type="entry name" value="CENP-O"/>
</dbReference>
<dbReference type="CDD" id="cd23835">
    <property type="entry name" value="DRWD-N_CENP-O"/>
    <property type="match status" value="1"/>
</dbReference>
<dbReference type="Gene3D" id="2.70.170.10">
    <property type="entry name" value="Neurotransmitter-gated ion-channel ligand-binding domain"/>
    <property type="match status" value="1"/>
</dbReference>
<dbReference type="GO" id="GO:0016020">
    <property type="term" value="C:membrane"/>
    <property type="evidence" value="ECO:0007669"/>
    <property type="project" value="InterPro"/>
</dbReference>
<comment type="subcellular location">
    <subcellularLocation>
        <location evidence="2">Chromosome</location>
        <location evidence="2">Centromere</location>
    </subcellularLocation>
    <subcellularLocation>
        <location evidence="1">Nucleus</location>
    </subcellularLocation>
</comment>
<evidence type="ECO:0000313" key="11">
    <source>
        <dbReference type="EMBL" id="PVD32265.1"/>
    </source>
</evidence>
<dbReference type="CDD" id="cd23836">
    <property type="entry name" value="DRWD-C_CENP-O"/>
    <property type="match status" value="1"/>
</dbReference>
<evidence type="ECO:0000256" key="5">
    <source>
        <dbReference type="ARBA" id="ARBA00022454"/>
    </source>
</evidence>
<evidence type="ECO:0000256" key="7">
    <source>
        <dbReference type="ARBA" id="ARBA00023328"/>
    </source>
</evidence>
<keyword evidence="6" id="KW-0539">Nucleus</keyword>
<feature type="region of interest" description="Disordered" evidence="9">
    <location>
        <begin position="1"/>
        <end position="72"/>
    </location>
</feature>
<name>A0A2T7PFR4_POMCA</name>
<comment type="similarity">
    <text evidence="3">Belongs to the CENP-O/MCM21 family.</text>
</comment>